<dbReference type="Pfam" id="PF06029">
    <property type="entry name" value="AlkA_N"/>
    <property type="match status" value="1"/>
</dbReference>
<dbReference type="GO" id="GO:0006285">
    <property type="term" value="P:base-excision repair, AP site formation"/>
    <property type="evidence" value="ECO:0007669"/>
    <property type="project" value="TreeGrafter"/>
</dbReference>
<evidence type="ECO:0000256" key="4">
    <source>
        <dbReference type="ARBA" id="ARBA00023015"/>
    </source>
</evidence>
<feature type="domain" description="HTH araC/xylS-type" evidence="9">
    <location>
        <begin position="25"/>
        <end position="108"/>
    </location>
</feature>
<reference evidence="10" key="2">
    <citation type="submission" date="2020-09" db="EMBL/GenBank/DDBJ databases">
        <authorList>
            <person name="Sun Q."/>
            <person name="Ohkuma M."/>
        </authorList>
    </citation>
    <scope>NUCLEOTIDE SEQUENCE</scope>
    <source>
        <strain evidence="10">JCM 30804</strain>
    </source>
</reference>
<dbReference type="Gene3D" id="1.10.10.60">
    <property type="entry name" value="Homeodomain-like"/>
    <property type="match status" value="2"/>
</dbReference>
<dbReference type="InterPro" id="IPR018062">
    <property type="entry name" value="HTH_AraC-typ_CS"/>
</dbReference>
<dbReference type="PROSITE" id="PS00041">
    <property type="entry name" value="HTH_ARAC_FAMILY_1"/>
    <property type="match status" value="1"/>
</dbReference>
<dbReference type="SUPFAM" id="SSF48150">
    <property type="entry name" value="DNA-glycosylase"/>
    <property type="match status" value="1"/>
</dbReference>
<dbReference type="InterPro" id="IPR051912">
    <property type="entry name" value="Alkylbase_DNA_Glycosylase/TA"/>
</dbReference>
<evidence type="ECO:0000256" key="7">
    <source>
        <dbReference type="ARBA" id="ARBA00023204"/>
    </source>
</evidence>
<reference evidence="10" key="1">
    <citation type="journal article" date="2014" name="Int. J. Syst. Evol. Microbiol.">
        <title>Complete genome sequence of Corynebacterium casei LMG S-19264T (=DSM 44701T), isolated from a smear-ripened cheese.</title>
        <authorList>
            <consortium name="US DOE Joint Genome Institute (JGI-PGF)"/>
            <person name="Walter F."/>
            <person name="Albersmeier A."/>
            <person name="Kalinowski J."/>
            <person name="Ruckert C."/>
        </authorList>
    </citation>
    <scope>NUCLEOTIDE SEQUENCE</scope>
    <source>
        <strain evidence="10">JCM 30804</strain>
    </source>
</reference>
<dbReference type="Pfam" id="PF00730">
    <property type="entry name" value="HhH-GPD"/>
    <property type="match status" value="1"/>
</dbReference>
<evidence type="ECO:0000256" key="6">
    <source>
        <dbReference type="ARBA" id="ARBA00023163"/>
    </source>
</evidence>
<dbReference type="CDD" id="cd00056">
    <property type="entry name" value="ENDO3c"/>
    <property type="match status" value="1"/>
</dbReference>
<dbReference type="PANTHER" id="PTHR43003">
    <property type="entry name" value="DNA-3-METHYLADENINE GLYCOSYLASE"/>
    <property type="match status" value="1"/>
</dbReference>
<organism evidence="10 11">
    <name type="scientific">Shewanella gelidii</name>
    <dbReference type="NCBI Taxonomy" id="1642821"/>
    <lineage>
        <taxon>Bacteria</taxon>
        <taxon>Pseudomonadati</taxon>
        <taxon>Pseudomonadota</taxon>
        <taxon>Gammaproteobacteria</taxon>
        <taxon>Alteromonadales</taxon>
        <taxon>Shewanellaceae</taxon>
        <taxon>Shewanella</taxon>
    </lineage>
</organism>
<dbReference type="SMART" id="SM00342">
    <property type="entry name" value="HTH_ARAC"/>
    <property type="match status" value="1"/>
</dbReference>
<evidence type="ECO:0000259" key="9">
    <source>
        <dbReference type="PROSITE" id="PS01124"/>
    </source>
</evidence>
<protein>
    <recommendedName>
        <fullName evidence="2">DNA-3-methyladenine glycosylase II</fullName>
        <ecNumber evidence="2">3.2.2.21</ecNumber>
    </recommendedName>
</protein>
<dbReference type="GO" id="GO:0005737">
    <property type="term" value="C:cytoplasm"/>
    <property type="evidence" value="ECO:0007669"/>
    <property type="project" value="TreeGrafter"/>
</dbReference>
<keyword evidence="5" id="KW-0238">DNA-binding</keyword>
<dbReference type="GO" id="GO:0006307">
    <property type="term" value="P:DNA alkylation repair"/>
    <property type="evidence" value="ECO:0007669"/>
    <property type="project" value="TreeGrafter"/>
</dbReference>
<dbReference type="GO" id="GO:0008725">
    <property type="term" value="F:DNA-3-methyladenine glycosylase activity"/>
    <property type="evidence" value="ECO:0007669"/>
    <property type="project" value="TreeGrafter"/>
</dbReference>
<keyword evidence="11" id="KW-1185">Reference proteome</keyword>
<evidence type="ECO:0000313" key="10">
    <source>
        <dbReference type="EMBL" id="GGI93271.1"/>
    </source>
</evidence>
<evidence type="ECO:0000313" key="11">
    <source>
        <dbReference type="Proteomes" id="UP000613743"/>
    </source>
</evidence>
<keyword evidence="7" id="KW-0234">DNA repair</keyword>
<dbReference type="EC" id="3.2.2.21" evidence="2"/>
<dbReference type="EMBL" id="BMPZ01000018">
    <property type="protein sequence ID" value="GGI93271.1"/>
    <property type="molecule type" value="Genomic_DNA"/>
</dbReference>
<dbReference type="InterPro" id="IPR009057">
    <property type="entry name" value="Homeodomain-like_sf"/>
</dbReference>
<evidence type="ECO:0000256" key="8">
    <source>
        <dbReference type="SAM" id="MobiDB-lite"/>
    </source>
</evidence>
<dbReference type="Proteomes" id="UP000613743">
    <property type="component" value="Unassembled WGS sequence"/>
</dbReference>
<dbReference type="GO" id="GO:0032993">
    <property type="term" value="C:protein-DNA complex"/>
    <property type="evidence" value="ECO:0007669"/>
    <property type="project" value="TreeGrafter"/>
</dbReference>
<dbReference type="InterPro" id="IPR010316">
    <property type="entry name" value="AlkA_N"/>
</dbReference>
<dbReference type="PROSITE" id="PS01124">
    <property type="entry name" value="HTH_ARAC_FAMILY_2"/>
    <property type="match status" value="1"/>
</dbReference>
<feature type="region of interest" description="Disordered" evidence="8">
    <location>
        <begin position="1"/>
        <end position="24"/>
    </location>
</feature>
<dbReference type="PANTHER" id="PTHR43003:SF13">
    <property type="entry name" value="DNA-3-METHYLADENINE GLYCOSYLASE 2"/>
    <property type="match status" value="1"/>
</dbReference>
<dbReference type="Gene3D" id="1.10.340.30">
    <property type="entry name" value="Hypothetical protein, domain 2"/>
    <property type="match status" value="1"/>
</dbReference>
<proteinExistence type="predicted"/>
<dbReference type="GO" id="GO:0003700">
    <property type="term" value="F:DNA-binding transcription factor activity"/>
    <property type="evidence" value="ECO:0007669"/>
    <property type="project" value="InterPro"/>
</dbReference>
<accession>A0A917K0F4</accession>
<dbReference type="GO" id="GO:0043916">
    <property type="term" value="F:DNA-7-methylguanine glycosylase activity"/>
    <property type="evidence" value="ECO:0007669"/>
    <property type="project" value="TreeGrafter"/>
</dbReference>
<keyword evidence="4" id="KW-0805">Transcription regulation</keyword>
<gene>
    <name evidence="10" type="ORF">GCM10009332_33210</name>
</gene>
<comment type="caution">
    <text evidence="10">The sequence shown here is derived from an EMBL/GenBank/DDBJ whole genome shotgun (WGS) entry which is preliminary data.</text>
</comment>
<dbReference type="InterPro" id="IPR018060">
    <property type="entry name" value="HTH_AraC"/>
</dbReference>
<dbReference type="SUPFAM" id="SSF46689">
    <property type="entry name" value="Homeodomain-like"/>
    <property type="match status" value="1"/>
</dbReference>
<sequence length="433" mass="49258">MYILEQGEPLNRSEANDKSSRGKGTVANLSERLGISERYLRQLFAKSLGVSPKQYETYCRLLLAKSLLHQTSLPITEVAFASGFSSIRRFNEVFQQQLQLSPTQLRRNARVDERSRNLDASLSFYLSYRPPLDWMLLISFYQKRLVEGMEWTFCPNREQSEAKGRQNHEYRDSSSEVLGYGRSFSTQEASGYFEVLPILSENRVKVTLYLAEHPRASLMPVINKIRRLLDLDADMMQIEQAITRCTGLQKPFIPGVRIPGVWSVFEAGCRAILGQQVSVEQAVKLVNILVERYGQPIEVNGRQLKLFPSPHRLANATLEELKMPQARRDALIALATKVALEPDAEVSTWLSVKGIGPWTVAYARMRGNFESDVFLATDLVIKQQLKSIYFNPEASQTSDTIQSVSERVAQHISPWGSYVTMMLWHRASMSVLR</sequence>
<comment type="catalytic activity">
    <reaction evidence="1">
        <text>Hydrolysis of alkylated DNA, releasing 3-methyladenine, 3-methylguanine, 7-methylguanine and 7-methyladenine.</text>
        <dbReference type="EC" id="3.2.2.21"/>
    </reaction>
</comment>
<dbReference type="SMART" id="SM00478">
    <property type="entry name" value="ENDO3c"/>
    <property type="match status" value="1"/>
</dbReference>
<evidence type="ECO:0000256" key="3">
    <source>
        <dbReference type="ARBA" id="ARBA00022763"/>
    </source>
</evidence>
<keyword evidence="6" id="KW-0804">Transcription</keyword>
<keyword evidence="3" id="KW-0227">DNA damage</keyword>
<dbReference type="GO" id="GO:0032131">
    <property type="term" value="F:alkylated DNA binding"/>
    <property type="evidence" value="ECO:0007669"/>
    <property type="project" value="TreeGrafter"/>
</dbReference>
<dbReference type="InterPro" id="IPR003265">
    <property type="entry name" value="HhH-GPD_domain"/>
</dbReference>
<dbReference type="GO" id="GO:0043565">
    <property type="term" value="F:sequence-specific DNA binding"/>
    <property type="evidence" value="ECO:0007669"/>
    <property type="project" value="InterPro"/>
</dbReference>
<evidence type="ECO:0000256" key="1">
    <source>
        <dbReference type="ARBA" id="ARBA00000086"/>
    </source>
</evidence>
<dbReference type="InterPro" id="IPR023170">
    <property type="entry name" value="HhH_base_excis_C"/>
</dbReference>
<name>A0A917K0F4_9GAMM</name>
<dbReference type="InterPro" id="IPR011257">
    <property type="entry name" value="DNA_glycosylase"/>
</dbReference>
<dbReference type="Pfam" id="PF12833">
    <property type="entry name" value="HTH_18"/>
    <property type="match status" value="1"/>
</dbReference>
<dbReference type="Gene3D" id="1.10.1670.10">
    <property type="entry name" value="Helix-hairpin-Helix base-excision DNA repair enzymes (C-terminal)"/>
    <property type="match status" value="1"/>
</dbReference>
<evidence type="ECO:0000256" key="2">
    <source>
        <dbReference type="ARBA" id="ARBA00012000"/>
    </source>
</evidence>
<evidence type="ECO:0000256" key="5">
    <source>
        <dbReference type="ARBA" id="ARBA00023125"/>
    </source>
</evidence>
<dbReference type="AlphaFoldDB" id="A0A917K0F4"/>
<dbReference type="SUPFAM" id="SSF55945">
    <property type="entry name" value="TATA-box binding protein-like"/>
    <property type="match status" value="1"/>
</dbReference>
<dbReference type="Gene3D" id="3.30.310.20">
    <property type="entry name" value="DNA-3-methyladenine glycosylase AlkA, N-terminal domain"/>
    <property type="match status" value="1"/>
</dbReference>
<dbReference type="InterPro" id="IPR037046">
    <property type="entry name" value="AlkA_N_sf"/>
</dbReference>
<dbReference type="SMART" id="SM01009">
    <property type="entry name" value="AlkA_N"/>
    <property type="match status" value="1"/>
</dbReference>